<dbReference type="CTD" id="20200686"/>
<dbReference type="RefSeq" id="XP_009029008.1">
    <property type="nucleotide sequence ID" value="XM_009030760.1"/>
</dbReference>
<dbReference type="InParanoid" id="T1EVT6"/>
<evidence type="ECO:0000256" key="2">
    <source>
        <dbReference type="SAM" id="SignalP"/>
    </source>
</evidence>
<feature type="region of interest" description="Disordered" evidence="1">
    <location>
        <begin position="51"/>
        <end position="76"/>
    </location>
</feature>
<reference evidence="5" key="1">
    <citation type="submission" date="2012-12" db="EMBL/GenBank/DDBJ databases">
        <authorList>
            <person name="Hellsten U."/>
            <person name="Grimwood J."/>
            <person name="Chapman J.A."/>
            <person name="Shapiro H."/>
            <person name="Aerts A."/>
            <person name="Otillar R.P."/>
            <person name="Terry A.Y."/>
            <person name="Boore J.L."/>
            <person name="Simakov O."/>
            <person name="Marletaz F."/>
            <person name="Cho S.-J."/>
            <person name="Edsinger-Gonzales E."/>
            <person name="Havlak P."/>
            <person name="Kuo D.-H."/>
            <person name="Larsson T."/>
            <person name="Lv J."/>
            <person name="Arendt D."/>
            <person name="Savage R."/>
            <person name="Osoegawa K."/>
            <person name="de Jong P."/>
            <person name="Lindberg D.R."/>
            <person name="Seaver E.C."/>
            <person name="Weisblat D.A."/>
            <person name="Putnam N.H."/>
            <person name="Grigoriev I.V."/>
            <person name="Rokhsar D.S."/>
        </authorList>
    </citation>
    <scope>NUCLEOTIDE SEQUENCE</scope>
</reference>
<proteinExistence type="predicted"/>
<dbReference type="EMBL" id="KB097639">
    <property type="protein sequence ID" value="ESN92702.1"/>
    <property type="molecule type" value="Genomic_DNA"/>
</dbReference>
<sequence>MKIILIIIELSTASMSSTPSNRHQQEHAIPMVTSAFQMECNCYKQQEHQQLNQQQQLPPQQQQQQQQQQPDQQHLQHHLQTKIFKLDYANCNNKQQHQNQQQHPPQQVLPTLRLQCHTSTPTCVVSEESLLIFVPILILFLACYSSRNYVNNLLKNFREMFQIRPRQTETNISLRDCQPHNLSVPPSPPSSSASPSPTPRFSYLPFLVPQPPPYQSIFPQPPPSDQLSSYSTLNKVKNTNVPKNSQKSQEGPPSVAGVEGSANDAVEALPPNNTTCQQCCQHFQQSCQQSSANTQQPQQIVIRIPPALTNAHNFVSKNLKKIQNKLISSVQQAVLTQQQQPQPPIQQPQQHLPLHQQQHLPMHQLSST</sequence>
<feature type="signal peptide" evidence="2">
    <location>
        <begin position="1"/>
        <end position="16"/>
    </location>
</feature>
<feature type="chain" id="PRO_5010980073" evidence="2">
    <location>
        <begin position="17"/>
        <end position="368"/>
    </location>
</feature>
<keyword evidence="5" id="KW-1185">Reference proteome</keyword>
<dbReference type="GeneID" id="20200686"/>
<feature type="region of interest" description="Disordered" evidence="1">
    <location>
        <begin position="171"/>
        <end position="202"/>
    </location>
</feature>
<dbReference type="AlphaFoldDB" id="T1EVT6"/>
<feature type="compositionally biased region" description="Low complexity" evidence="1">
    <location>
        <begin position="51"/>
        <end position="73"/>
    </location>
</feature>
<name>T1EVT6_HELRO</name>
<evidence type="ECO:0000256" key="1">
    <source>
        <dbReference type="SAM" id="MobiDB-lite"/>
    </source>
</evidence>
<keyword evidence="2" id="KW-0732">Signal</keyword>
<reference evidence="3 5" key="2">
    <citation type="journal article" date="2013" name="Nature">
        <title>Insights into bilaterian evolution from three spiralian genomes.</title>
        <authorList>
            <person name="Simakov O."/>
            <person name="Marletaz F."/>
            <person name="Cho S.J."/>
            <person name="Edsinger-Gonzales E."/>
            <person name="Havlak P."/>
            <person name="Hellsten U."/>
            <person name="Kuo D.H."/>
            <person name="Larsson T."/>
            <person name="Lv J."/>
            <person name="Arendt D."/>
            <person name="Savage R."/>
            <person name="Osoegawa K."/>
            <person name="de Jong P."/>
            <person name="Grimwood J."/>
            <person name="Chapman J.A."/>
            <person name="Shapiro H."/>
            <person name="Aerts A."/>
            <person name="Otillar R.P."/>
            <person name="Terry A.Y."/>
            <person name="Boore J.L."/>
            <person name="Grigoriev I.V."/>
            <person name="Lindberg D.R."/>
            <person name="Seaver E.C."/>
            <person name="Weisblat D.A."/>
            <person name="Putnam N.H."/>
            <person name="Rokhsar D.S."/>
        </authorList>
    </citation>
    <scope>NUCLEOTIDE SEQUENCE</scope>
</reference>
<gene>
    <name evidence="4" type="primary">20200686</name>
    <name evidence="3" type="ORF">HELRODRAFT_164798</name>
</gene>
<evidence type="ECO:0000313" key="5">
    <source>
        <dbReference type="Proteomes" id="UP000015101"/>
    </source>
</evidence>
<accession>T1EVT6</accession>
<feature type="region of interest" description="Disordered" evidence="1">
    <location>
        <begin position="335"/>
        <end position="368"/>
    </location>
</feature>
<feature type="region of interest" description="Disordered" evidence="1">
    <location>
        <begin position="237"/>
        <end position="259"/>
    </location>
</feature>
<feature type="compositionally biased region" description="Low complexity" evidence="1">
    <location>
        <begin position="347"/>
        <end position="368"/>
    </location>
</feature>
<dbReference type="HOGENOM" id="CLU_752901_0_0_1"/>
<evidence type="ECO:0000313" key="4">
    <source>
        <dbReference type="EnsemblMetazoa" id="HelroP164798"/>
    </source>
</evidence>
<protein>
    <submittedName>
        <fullName evidence="3 4">Uncharacterized protein</fullName>
    </submittedName>
</protein>
<reference evidence="4" key="3">
    <citation type="submission" date="2015-06" db="UniProtKB">
        <authorList>
            <consortium name="EnsemblMetazoa"/>
        </authorList>
    </citation>
    <scope>IDENTIFICATION</scope>
</reference>
<dbReference type="Proteomes" id="UP000015101">
    <property type="component" value="Unassembled WGS sequence"/>
</dbReference>
<organism evidence="4 5">
    <name type="scientific">Helobdella robusta</name>
    <name type="common">Californian leech</name>
    <dbReference type="NCBI Taxonomy" id="6412"/>
    <lineage>
        <taxon>Eukaryota</taxon>
        <taxon>Metazoa</taxon>
        <taxon>Spiralia</taxon>
        <taxon>Lophotrochozoa</taxon>
        <taxon>Annelida</taxon>
        <taxon>Clitellata</taxon>
        <taxon>Hirudinea</taxon>
        <taxon>Rhynchobdellida</taxon>
        <taxon>Glossiphoniidae</taxon>
        <taxon>Helobdella</taxon>
    </lineage>
</organism>
<dbReference type="EMBL" id="AMQM01001835">
    <property type="status" value="NOT_ANNOTATED_CDS"/>
    <property type="molecule type" value="Genomic_DNA"/>
</dbReference>
<dbReference type="KEGG" id="hro:HELRODRAFT_164798"/>
<evidence type="ECO:0000313" key="3">
    <source>
        <dbReference type="EMBL" id="ESN92702.1"/>
    </source>
</evidence>
<feature type="compositionally biased region" description="Polar residues" evidence="1">
    <location>
        <begin position="237"/>
        <end position="251"/>
    </location>
</feature>
<dbReference type="EnsemblMetazoa" id="HelroT164798">
    <property type="protein sequence ID" value="HelroP164798"/>
    <property type="gene ID" value="HelroG164798"/>
</dbReference>